<keyword evidence="1" id="KW-0732">Signal</keyword>
<protein>
    <recommendedName>
        <fullName evidence="2">Cytochrome c-552/4 domain-containing protein</fullName>
    </recommendedName>
</protein>
<feature type="domain" description="Cytochrome c-552/4" evidence="2">
    <location>
        <begin position="28"/>
        <end position="89"/>
    </location>
</feature>
<dbReference type="STRING" id="1244531.CIG2463D_0710"/>
<dbReference type="OrthoDB" id="9814800at2"/>
<evidence type="ECO:0000256" key="1">
    <source>
        <dbReference type="SAM" id="SignalP"/>
    </source>
</evidence>
<sequence length="390" mass="44553">MKNLYFILILPILLLANINSQFQDPKLCSACHKDEYNSWKKSLHYKSHDSKNELYKASINYVASRTNKAREEILVECATCHNPKIEVVNMDQNYTFAKLFDIQTSKTKQIDEQIGADHLKNGVSCYICHRIDDIQEDKNGKYSIKWLHGNDMAGPFESSSRAEFHNTVQREYFIKGDKLCLICHQGQGDNNKFGQYNTGKETQASKTTKRCVDCHMGEPKEAVNAPHIATNQAEIRRVRSHLFIGSQDKKLLEDTFNISFNQAQKKLIIENKISHNVPTGFGGRVVEATIFYIAKNKDIISTQTVAFKAKYILANGKETLSYVANGLESDNRFKPFEKKEIALHPIKGAEQIKVAIYYHRISPNLALDLGVIDGEFTDEKLMIERIFNLY</sequence>
<dbReference type="RefSeq" id="WP_038453758.1">
    <property type="nucleotide sequence ID" value="NZ_CP009043.1"/>
</dbReference>
<dbReference type="InterPro" id="IPR023155">
    <property type="entry name" value="Cyt_c-552/4"/>
</dbReference>
<dbReference type="Gene3D" id="1.10.1130.10">
    <property type="entry name" value="Flavocytochrome C3, Chain A"/>
    <property type="match status" value="1"/>
</dbReference>
<evidence type="ECO:0000259" key="2">
    <source>
        <dbReference type="Pfam" id="PF13435"/>
    </source>
</evidence>
<reference evidence="4" key="1">
    <citation type="journal article" date="2014" name="Genome Announc.">
        <title>Complete Genome Sequence of Campylobacter iguaniorum Strain 1485ET, Isolated from a Bearded Dragon (Pogona vitticeps).</title>
        <authorList>
            <person name="Gilbert M.J."/>
            <person name="Miller W.G."/>
            <person name="Yee E."/>
            <person name="Kik M."/>
            <person name="Wagenaar J.A."/>
            <person name="Duim B."/>
        </authorList>
    </citation>
    <scope>NUCLEOTIDE SEQUENCE [LARGE SCALE GENOMIC DNA]</scope>
    <source>
        <strain evidence="4">1485E</strain>
    </source>
</reference>
<dbReference type="AlphaFoldDB" id="A0A076F8J6"/>
<dbReference type="KEGG" id="caj:CIG1485E_0709"/>
<keyword evidence="4" id="KW-1185">Reference proteome</keyword>
<proteinExistence type="predicted"/>
<accession>A0A076F8J6</accession>
<gene>
    <name evidence="3" type="ORF">CIG1485E_0709</name>
</gene>
<dbReference type="HOGENOM" id="CLU_707296_0_0_7"/>
<evidence type="ECO:0000313" key="4">
    <source>
        <dbReference type="Proteomes" id="UP000028486"/>
    </source>
</evidence>
<dbReference type="Proteomes" id="UP000028486">
    <property type="component" value="Chromosome"/>
</dbReference>
<organism evidence="3 4">
    <name type="scientific">Campylobacter iguaniorum</name>
    <dbReference type="NCBI Taxonomy" id="1244531"/>
    <lineage>
        <taxon>Bacteria</taxon>
        <taxon>Pseudomonadati</taxon>
        <taxon>Campylobacterota</taxon>
        <taxon>Epsilonproteobacteria</taxon>
        <taxon>Campylobacterales</taxon>
        <taxon>Campylobacteraceae</taxon>
        <taxon>Campylobacter</taxon>
    </lineage>
</organism>
<name>A0A076F8J6_9BACT</name>
<dbReference type="Pfam" id="PF13435">
    <property type="entry name" value="Cytochrome_C554"/>
    <property type="match status" value="1"/>
</dbReference>
<dbReference type="eggNOG" id="COG4885">
    <property type="taxonomic scope" value="Bacteria"/>
</dbReference>
<dbReference type="SUPFAM" id="SSF48695">
    <property type="entry name" value="Multiheme cytochromes"/>
    <property type="match status" value="1"/>
</dbReference>
<feature type="signal peptide" evidence="1">
    <location>
        <begin position="1"/>
        <end position="22"/>
    </location>
</feature>
<dbReference type="EMBL" id="CP009043">
    <property type="protein sequence ID" value="AII14555.1"/>
    <property type="molecule type" value="Genomic_DNA"/>
</dbReference>
<feature type="chain" id="PRO_5001711573" description="Cytochrome c-552/4 domain-containing protein" evidence="1">
    <location>
        <begin position="23"/>
        <end position="390"/>
    </location>
</feature>
<evidence type="ECO:0000313" key="3">
    <source>
        <dbReference type="EMBL" id="AII14555.1"/>
    </source>
</evidence>
<dbReference type="InterPro" id="IPR036280">
    <property type="entry name" value="Multihaem_cyt_sf"/>
</dbReference>